<evidence type="ECO:0000256" key="8">
    <source>
        <dbReference type="SAM" id="Phobius"/>
    </source>
</evidence>
<keyword evidence="5 8" id="KW-0812">Transmembrane</keyword>
<dbReference type="PROSITE" id="PS50850">
    <property type="entry name" value="MFS"/>
    <property type="match status" value="1"/>
</dbReference>
<feature type="transmembrane region" description="Helical" evidence="8">
    <location>
        <begin position="392"/>
        <end position="413"/>
    </location>
</feature>
<sequence>MSLGLFIKPLQFCRMEYEHSEVRTSNVNEGDDRKNVKQIGLCIFLAGLSCFAQLYLFQPIMPELARQFHINPAESSFAVSFSTMGMAVGLFSGIFFADRISRKKLISIALISSSVLTILSSFAGYFWVLISINTVKGILLAGSASVVVAYIAEEVHPGVLGTVTSMNIAGNAVGGMSGRIVTTLLTGWLDWEWAACTVGIFCLGCGLLFAWTAPESLHFRPVKINAGDKIKEMKRHLSAVPLLSMFLLGAILLGCFVSIYNYLGFRLENHPFDLPHEVIASIYLMYILGSIGSMAGGVLSDRHGVQKTLIFMLVLMLFALFFLLPGNILLVAAGLGVFTFAFFGAHAIASRVVAQYIPFERSTSISIYLLFYYLGSSILGTVTGIIMHHWGWTAFVLSLSILAFCGVSLLTVVGKSTRHAAR</sequence>
<reference evidence="10 11" key="1">
    <citation type="submission" date="2019-09" db="EMBL/GenBank/DDBJ databases">
        <title>Pararcticibacter amylolyticus gen. nov., sp. nov., isolated from a rottenly hemp rope, and reclassification of Pedobacter tournemirensis as Pararcticibacter tournemirensis comb. nov.</title>
        <authorList>
            <person name="Cai Y."/>
        </authorList>
    </citation>
    <scope>NUCLEOTIDE SEQUENCE [LARGE SCALE GENOMIC DNA]</scope>
    <source>
        <strain evidence="10 11">TF5-37.2-LB10</strain>
    </source>
</reference>
<proteinExistence type="inferred from homology"/>
<dbReference type="GO" id="GO:0022857">
    <property type="term" value="F:transmembrane transporter activity"/>
    <property type="evidence" value="ECO:0007669"/>
    <property type="project" value="InterPro"/>
</dbReference>
<evidence type="ECO:0000256" key="4">
    <source>
        <dbReference type="ARBA" id="ARBA00022475"/>
    </source>
</evidence>
<evidence type="ECO:0000256" key="5">
    <source>
        <dbReference type="ARBA" id="ARBA00022692"/>
    </source>
</evidence>
<name>A0A5M9H6U0_9SPHI</name>
<dbReference type="Pfam" id="PF07690">
    <property type="entry name" value="MFS_1"/>
    <property type="match status" value="1"/>
</dbReference>
<accession>A0A5M9H6U0</accession>
<organism evidence="10 11">
    <name type="scientific">Arcticibacter tournemirensis</name>
    <dbReference type="NCBI Taxonomy" id="699437"/>
    <lineage>
        <taxon>Bacteria</taxon>
        <taxon>Pseudomonadati</taxon>
        <taxon>Bacteroidota</taxon>
        <taxon>Sphingobacteriia</taxon>
        <taxon>Sphingobacteriales</taxon>
        <taxon>Sphingobacteriaceae</taxon>
        <taxon>Arcticibacter</taxon>
    </lineage>
</organism>
<dbReference type="SUPFAM" id="SSF103473">
    <property type="entry name" value="MFS general substrate transporter"/>
    <property type="match status" value="1"/>
</dbReference>
<dbReference type="AlphaFoldDB" id="A0A5M9H6U0"/>
<dbReference type="PANTHER" id="PTHR43271:SF1">
    <property type="entry name" value="INNER MEMBRANE TRANSPORT PROTEIN YNFM"/>
    <property type="match status" value="1"/>
</dbReference>
<feature type="transmembrane region" description="Helical" evidence="8">
    <location>
        <begin position="191"/>
        <end position="213"/>
    </location>
</feature>
<evidence type="ECO:0000256" key="3">
    <source>
        <dbReference type="ARBA" id="ARBA00022448"/>
    </source>
</evidence>
<dbReference type="InterPro" id="IPR020846">
    <property type="entry name" value="MFS_dom"/>
</dbReference>
<protein>
    <submittedName>
        <fullName evidence="10">MFS transporter</fullName>
    </submittedName>
</protein>
<dbReference type="EMBL" id="VWNE01000020">
    <property type="protein sequence ID" value="KAA8481875.1"/>
    <property type="molecule type" value="Genomic_DNA"/>
</dbReference>
<feature type="transmembrane region" description="Helical" evidence="8">
    <location>
        <begin position="77"/>
        <end position="96"/>
    </location>
</feature>
<comment type="similarity">
    <text evidence="2">Belongs to the major facilitator superfamily.</text>
</comment>
<evidence type="ECO:0000256" key="6">
    <source>
        <dbReference type="ARBA" id="ARBA00022989"/>
    </source>
</evidence>
<feature type="transmembrane region" description="Helical" evidence="8">
    <location>
        <begin position="39"/>
        <end position="57"/>
    </location>
</feature>
<dbReference type="PANTHER" id="PTHR43271">
    <property type="entry name" value="BLL2771 PROTEIN"/>
    <property type="match status" value="1"/>
</dbReference>
<feature type="domain" description="Major facilitator superfamily (MFS) profile" evidence="9">
    <location>
        <begin position="35"/>
        <end position="418"/>
    </location>
</feature>
<dbReference type="Proteomes" id="UP000322918">
    <property type="component" value="Unassembled WGS sequence"/>
</dbReference>
<keyword evidence="11" id="KW-1185">Reference proteome</keyword>
<feature type="transmembrane region" description="Helical" evidence="8">
    <location>
        <begin position="308"/>
        <end position="324"/>
    </location>
</feature>
<evidence type="ECO:0000259" key="9">
    <source>
        <dbReference type="PROSITE" id="PS50850"/>
    </source>
</evidence>
<comment type="subcellular location">
    <subcellularLocation>
        <location evidence="1">Cell membrane</location>
        <topology evidence="1">Multi-pass membrane protein</topology>
    </subcellularLocation>
</comment>
<keyword evidence="7 8" id="KW-0472">Membrane</keyword>
<feature type="transmembrane region" description="Helical" evidence="8">
    <location>
        <begin position="330"/>
        <end position="353"/>
    </location>
</feature>
<feature type="transmembrane region" description="Helical" evidence="8">
    <location>
        <begin position="108"/>
        <end position="130"/>
    </location>
</feature>
<comment type="caution">
    <text evidence="10">The sequence shown here is derived from an EMBL/GenBank/DDBJ whole genome shotgun (WGS) entry which is preliminary data.</text>
</comment>
<evidence type="ECO:0000256" key="7">
    <source>
        <dbReference type="ARBA" id="ARBA00023136"/>
    </source>
</evidence>
<dbReference type="CDD" id="cd17324">
    <property type="entry name" value="MFS_NepI_like"/>
    <property type="match status" value="1"/>
</dbReference>
<dbReference type="InterPro" id="IPR036259">
    <property type="entry name" value="MFS_trans_sf"/>
</dbReference>
<dbReference type="InterPro" id="IPR011701">
    <property type="entry name" value="MFS"/>
</dbReference>
<dbReference type="OrthoDB" id="63984at2"/>
<dbReference type="GO" id="GO:0005886">
    <property type="term" value="C:plasma membrane"/>
    <property type="evidence" value="ECO:0007669"/>
    <property type="project" value="UniProtKB-SubCell"/>
</dbReference>
<dbReference type="Gene3D" id="1.20.1250.20">
    <property type="entry name" value="MFS general substrate transporter like domains"/>
    <property type="match status" value="1"/>
</dbReference>
<gene>
    <name evidence="10" type="ORF">F1649_13235</name>
</gene>
<keyword evidence="4" id="KW-1003">Cell membrane</keyword>
<evidence type="ECO:0000256" key="2">
    <source>
        <dbReference type="ARBA" id="ARBA00008335"/>
    </source>
</evidence>
<evidence type="ECO:0000256" key="1">
    <source>
        <dbReference type="ARBA" id="ARBA00004651"/>
    </source>
</evidence>
<feature type="transmembrane region" description="Helical" evidence="8">
    <location>
        <begin position="239"/>
        <end position="260"/>
    </location>
</feature>
<evidence type="ECO:0000313" key="10">
    <source>
        <dbReference type="EMBL" id="KAA8481875.1"/>
    </source>
</evidence>
<keyword evidence="6 8" id="KW-1133">Transmembrane helix</keyword>
<evidence type="ECO:0000313" key="11">
    <source>
        <dbReference type="Proteomes" id="UP000322918"/>
    </source>
</evidence>
<keyword evidence="3" id="KW-0813">Transport</keyword>
<feature type="transmembrane region" description="Helical" evidence="8">
    <location>
        <begin position="280"/>
        <end position="299"/>
    </location>
</feature>
<feature type="transmembrane region" description="Helical" evidence="8">
    <location>
        <begin position="365"/>
        <end position="386"/>
    </location>
</feature>